<keyword evidence="4" id="KW-0732">Signal</keyword>
<dbReference type="Pfam" id="PF01464">
    <property type="entry name" value="SLT"/>
    <property type="match status" value="1"/>
</dbReference>
<proteinExistence type="inferred from homology"/>
<feature type="domain" description="Transglycosylase SLT" evidence="5">
    <location>
        <begin position="286"/>
        <end position="377"/>
    </location>
</feature>
<evidence type="ECO:0000313" key="6">
    <source>
        <dbReference type="EMBL" id="AYG59609.1"/>
    </source>
</evidence>
<dbReference type="KEGG" id="rjg:CCGE525_12980"/>
<evidence type="ECO:0000313" key="7">
    <source>
        <dbReference type="Proteomes" id="UP000282195"/>
    </source>
</evidence>
<evidence type="ECO:0000256" key="4">
    <source>
        <dbReference type="SAM" id="SignalP"/>
    </source>
</evidence>
<dbReference type="PANTHER" id="PTHR37423">
    <property type="entry name" value="SOLUBLE LYTIC MUREIN TRANSGLYCOSYLASE-RELATED"/>
    <property type="match status" value="1"/>
</dbReference>
<name>A0A387FMD7_9HYPH</name>
<comment type="similarity">
    <text evidence="2">Belongs to the virb1 family.</text>
</comment>
<reference evidence="6 7" key="1">
    <citation type="submission" date="2018-10" db="EMBL/GenBank/DDBJ databases">
        <title>Rhizobium etli, R. leguminosarum and a new Rhizobium genospecies from Phaseolus dumosus.</title>
        <authorList>
            <person name="Ramirez-Puebla S.T."/>
            <person name="Rogel-Hernandez M.A."/>
            <person name="Guerrero G."/>
            <person name="Ormeno-Orrillo E."/>
            <person name="Martinez-Romero J.C."/>
            <person name="Negrete-Yankelevich S."/>
            <person name="Martinez-Romero E."/>
        </authorList>
    </citation>
    <scope>NUCLEOTIDE SEQUENCE [LARGE SCALE GENOMIC DNA]</scope>
    <source>
        <strain evidence="6 7">CCGE525</strain>
    </source>
</reference>
<dbReference type="InterPro" id="IPR023346">
    <property type="entry name" value="Lysozyme-like_dom_sf"/>
</dbReference>
<gene>
    <name evidence="6" type="ORF">CCGE525_12980</name>
</gene>
<dbReference type="AlphaFoldDB" id="A0A387FMD7"/>
<organism evidence="6 7">
    <name type="scientific">Rhizobium jaguaris</name>
    <dbReference type="NCBI Taxonomy" id="1312183"/>
    <lineage>
        <taxon>Bacteria</taxon>
        <taxon>Pseudomonadati</taxon>
        <taxon>Pseudomonadota</taxon>
        <taxon>Alphaproteobacteria</taxon>
        <taxon>Hyphomicrobiales</taxon>
        <taxon>Rhizobiaceae</taxon>
        <taxon>Rhizobium/Agrobacterium group</taxon>
        <taxon>Rhizobium</taxon>
    </lineage>
</organism>
<evidence type="ECO:0000259" key="5">
    <source>
        <dbReference type="Pfam" id="PF01464"/>
    </source>
</evidence>
<dbReference type="RefSeq" id="WP_120704622.1">
    <property type="nucleotide sequence ID" value="NZ_CP032694.1"/>
</dbReference>
<dbReference type="Proteomes" id="UP000282195">
    <property type="component" value="Chromosome"/>
</dbReference>
<evidence type="ECO:0000256" key="1">
    <source>
        <dbReference type="ARBA" id="ARBA00007734"/>
    </source>
</evidence>
<feature type="chain" id="PRO_5017274024" evidence="4">
    <location>
        <begin position="25"/>
        <end position="401"/>
    </location>
</feature>
<dbReference type="SUPFAM" id="SSF53955">
    <property type="entry name" value="Lysozyme-like"/>
    <property type="match status" value="1"/>
</dbReference>
<dbReference type="Gene3D" id="1.10.530.10">
    <property type="match status" value="1"/>
</dbReference>
<dbReference type="PANTHER" id="PTHR37423:SF2">
    <property type="entry name" value="MEMBRANE-BOUND LYTIC MUREIN TRANSGLYCOSYLASE C"/>
    <property type="match status" value="1"/>
</dbReference>
<sequence length="401" mass="41857">MVTIGFPSLKRSVAFSAMMCGVLAGCASTQQQTSQAGLPSAQTNVPHPNTNPASVGATSSSGGVAMASTTPATAGQQIQPQQQTVPQQQAVLMKSDRVGAGFAQNVGGGSAAQNQVQIAQDRMGGPVTNAPNAANQGTVAIAAVTGTPTANTSAAAAYAASDEPPIPAVVAIPIPNPARPGDTALLPVSSSVTEGQATIPMTSDVAAIQSVVPTPRPGEDAPIMAPTEVAFAAPTQIPGMGYVDNRMHYDFNFDASGPTIVPAVLLPRNDDSSDVPAAEKSYVSKLIQKYAKLYEIPESLIHRVVHRESRYNPKAYNRAGYFGLMQIKYNTAKSMGYEGPPSGLLDAETNIKYAAKYLRGAWMVADNKAENKEVNAVQLYAHGYYFDAKRKGLEAVANGNY</sequence>
<feature type="region of interest" description="Disordered" evidence="3">
    <location>
        <begin position="35"/>
        <end position="87"/>
    </location>
</feature>
<feature type="compositionally biased region" description="Polar residues" evidence="3">
    <location>
        <begin position="35"/>
        <end position="52"/>
    </location>
</feature>
<comment type="similarity">
    <text evidence="1">Belongs to the transglycosylase Slt family.</text>
</comment>
<accession>A0A387FMD7</accession>
<dbReference type="OrthoDB" id="9788661at2"/>
<dbReference type="EMBL" id="CP032694">
    <property type="protein sequence ID" value="AYG59609.1"/>
    <property type="molecule type" value="Genomic_DNA"/>
</dbReference>
<keyword evidence="7" id="KW-1185">Reference proteome</keyword>
<feature type="compositionally biased region" description="Low complexity" evidence="3">
    <location>
        <begin position="53"/>
        <end position="87"/>
    </location>
</feature>
<protein>
    <submittedName>
        <fullName evidence="6">Lytic transglycosylase domain-containing protein</fullName>
    </submittedName>
</protein>
<evidence type="ECO:0000256" key="3">
    <source>
        <dbReference type="SAM" id="MobiDB-lite"/>
    </source>
</evidence>
<dbReference type="InterPro" id="IPR008258">
    <property type="entry name" value="Transglycosylase_SLT_dom_1"/>
</dbReference>
<feature type="signal peptide" evidence="4">
    <location>
        <begin position="1"/>
        <end position="24"/>
    </location>
</feature>
<evidence type="ECO:0000256" key="2">
    <source>
        <dbReference type="ARBA" id="ARBA00009387"/>
    </source>
</evidence>